<reference evidence="9" key="1">
    <citation type="submission" date="2012-12" db="EMBL/GenBank/DDBJ databases">
        <authorList>
            <person name="Hellsten U."/>
            <person name="Grimwood J."/>
            <person name="Chapman J.A."/>
            <person name="Shapiro H."/>
            <person name="Aerts A."/>
            <person name="Otillar R.P."/>
            <person name="Terry A.Y."/>
            <person name="Boore J.L."/>
            <person name="Simakov O."/>
            <person name="Marletaz F."/>
            <person name="Cho S.-J."/>
            <person name="Edsinger-Gonzales E."/>
            <person name="Havlak P."/>
            <person name="Kuo D.-H."/>
            <person name="Larsson T."/>
            <person name="Lv J."/>
            <person name="Arendt D."/>
            <person name="Savage R."/>
            <person name="Osoegawa K."/>
            <person name="de Jong P."/>
            <person name="Lindberg D.R."/>
            <person name="Seaver E.C."/>
            <person name="Weisblat D.A."/>
            <person name="Putnam N.H."/>
            <person name="Grigoriev I.V."/>
            <person name="Rokhsar D.S."/>
        </authorList>
    </citation>
    <scope>NUCLEOTIDE SEQUENCE</scope>
    <source>
        <strain evidence="9">I ESC-2004</strain>
    </source>
</reference>
<dbReference type="InterPro" id="IPR016431">
    <property type="entry name" value="Pyrv-formate_lyase-activ_prd"/>
</dbReference>
<organism evidence="7">
    <name type="scientific">Capitella teleta</name>
    <name type="common">Polychaete worm</name>
    <dbReference type="NCBI Taxonomy" id="283909"/>
    <lineage>
        <taxon>Eukaryota</taxon>
        <taxon>Metazoa</taxon>
        <taxon>Spiralia</taxon>
        <taxon>Lophotrochozoa</taxon>
        <taxon>Annelida</taxon>
        <taxon>Polychaeta</taxon>
        <taxon>Sedentaria</taxon>
        <taxon>Scolecida</taxon>
        <taxon>Capitellidae</taxon>
        <taxon>Capitella</taxon>
    </lineage>
</organism>
<sequence length="344" mass="38548">MVSLHKPVTTATPSVAPVAWQPNISRISLDLLQKKADAADELYESCVSCGRRCLDNRQAGKLGKCQTGMKASVSSAFPHFGEEECLRGTKGSGTIFFTNCNLKCIYCQNYDISQEGQGYELEDEEIAAKMIELQQNGCHNINFVSPTHVIAPIMRSLVVAKQQGLNLPIVYNTGGYDSQETLAILDGVVDIYMPDMKYSDAKLGRRYSKIENYPAVNQAAVKEMHRQVGDLVLDPKSGLALRGVLVRHLVLPNNQAGTEFIADFIANEIGINTYVNVMMQYHPEHKATKHDKLGRKITEDEFYAAVKQFEERGIRRLDHRYEEAGKCQYETDKLAVLFKGDMEW</sequence>
<keyword evidence="4 5" id="KW-0411">Iron-sulfur</keyword>
<evidence type="ECO:0000256" key="5">
    <source>
        <dbReference type="PIRSR" id="PIRSR004869-50"/>
    </source>
</evidence>
<feature type="binding site" evidence="5">
    <location>
        <position position="104"/>
    </location>
    <ligand>
        <name>[4Fe-4S] cluster</name>
        <dbReference type="ChEBI" id="CHEBI:49883"/>
        <note>4Fe-4S-S-AdoMet</note>
    </ligand>
</feature>
<dbReference type="PIRSF" id="PIRSF004869">
    <property type="entry name" value="PflX_prd"/>
    <property type="match status" value="1"/>
</dbReference>
<dbReference type="Pfam" id="PF04055">
    <property type="entry name" value="Radical_SAM"/>
    <property type="match status" value="1"/>
</dbReference>
<dbReference type="OrthoDB" id="1856718at2759"/>
<evidence type="ECO:0000313" key="7">
    <source>
        <dbReference type="EMBL" id="ELU00152.1"/>
    </source>
</evidence>
<protein>
    <recommendedName>
        <fullName evidence="6">Radical SAM core domain-containing protein</fullName>
    </recommendedName>
</protein>
<keyword evidence="3 5" id="KW-0408">Iron</keyword>
<evidence type="ECO:0000256" key="4">
    <source>
        <dbReference type="ARBA" id="ARBA00023014"/>
    </source>
</evidence>
<feature type="binding site" evidence="5">
    <location>
        <position position="100"/>
    </location>
    <ligand>
        <name>[4Fe-4S] cluster</name>
        <dbReference type="ChEBI" id="CHEBI:49883"/>
        <note>4Fe-4S-S-AdoMet</note>
    </ligand>
</feature>
<reference evidence="7 9" key="2">
    <citation type="journal article" date="2013" name="Nature">
        <title>Insights into bilaterian evolution from three spiralian genomes.</title>
        <authorList>
            <person name="Simakov O."/>
            <person name="Marletaz F."/>
            <person name="Cho S.J."/>
            <person name="Edsinger-Gonzales E."/>
            <person name="Havlak P."/>
            <person name="Hellsten U."/>
            <person name="Kuo D.H."/>
            <person name="Larsson T."/>
            <person name="Lv J."/>
            <person name="Arendt D."/>
            <person name="Savage R."/>
            <person name="Osoegawa K."/>
            <person name="de Jong P."/>
            <person name="Grimwood J."/>
            <person name="Chapman J.A."/>
            <person name="Shapiro H."/>
            <person name="Aerts A."/>
            <person name="Otillar R.P."/>
            <person name="Terry A.Y."/>
            <person name="Boore J.L."/>
            <person name="Grigoriev I.V."/>
            <person name="Lindberg D.R."/>
            <person name="Seaver E.C."/>
            <person name="Weisblat D.A."/>
            <person name="Putnam N.H."/>
            <person name="Rokhsar D.S."/>
        </authorList>
    </citation>
    <scope>NUCLEOTIDE SEQUENCE</scope>
    <source>
        <strain evidence="7 9">I ESC-2004</strain>
    </source>
</reference>
<feature type="binding site" evidence="5">
    <location>
        <position position="107"/>
    </location>
    <ligand>
        <name>[4Fe-4S] cluster</name>
        <dbReference type="ChEBI" id="CHEBI:49883"/>
        <note>4Fe-4S-S-AdoMet</note>
    </ligand>
</feature>
<reference evidence="8" key="3">
    <citation type="submission" date="2015-06" db="UniProtKB">
        <authorList>
            <consortium name="EnsemblMetazoa"/>
        </authorList>
    </citation>
    <scope>IDENTIFICATION</scope>
</reference>
<name>R7U8X8_CAPTE</name>
<evidence type="ECO:0000259" key="6">
    <source>
        <dbReference type="Pfam" id="PF04055"/>
    </source>
</evidence>
<accession>R7U8X8</accession>
<dbReference type="GO" id="GO:0046872">
    <property type="term" value="F:metal ion binding"/>
    <property type="evidence" value="ECO:0007669"/>
    <property type="project" value="UniProtKB-KW"/>
</dbReference>
<evidence type="ECO:0000313" key="9">
    <source>
        <dbReference type="Proteomes" id="UP000014760"/>
    </source>
</evidence>
<dbReference type="SFLD" id="SFLDS00029">
    <property type="entry name" value="Radical_SAM"/>
    <property type="match status" value="1"/>
</dbReference>
<dbReference type="AlphaFoldDB" id="R7U8X8"/>
<dbReference type="GO" id="GO:0003824">
    <property type="term" value="F:catalytic activity"/>
    <property type="evidence" value="ECO:0007669"/>
    <property type="project" value="InterPro"/>
</dbReference>
<evidence type="ECO:0000256" key="2">
    <source>
        <dbReference type="ARBA" id="ARBA00022723"/>
    </source>
</evidence>
<dbReference type="PANTHER" id="PTHR43075:SF1">
    <property type="entry name" value="FORMATE LYASE ACTIVATING ENZYME, PUTATIVE (AFU_ORTHOLOGUE AFUA_2G15630)-RELATED"/>
    <property type="match status" value="1"/>
</dbReference>
<dbReference type="SUPFAM" id="SSF102114">
    <property type="entry name" value="Radical SAM enzymes"/>
    <property type="match status" value="1"/>
</dbReference>
<keyword evidence="9" id="KW-1185">Reference proteome</keyword>
<dbReference type="SFLD" id="SFLDG01099">
    <property type="entry name" value="Uncharacterised_Radical_SAM_Su"/>
    <property type="match status" value="1"/>
</dbReference>
<keyword evidence="1 5" id="KW-0949">S-adenosyl-L-methionine</keyword>
<dbReference type="InterPro" id="IPR013785">
    <property type="entry name" value="Aldolase_TIM"/>
</dbReference>
<dbReference type="OMA" id="WNSNMYL"/>
<comment type="cofactor">
    <cofactor evidence="5">
        <name>[4Fe-4S] cluster</name>
        <dbReference type="ChEBI" id="CHEBI:49883"/>
    </cofactor>
    <text evidence="5">Binds 1 [4Fe-4S] cluster. The cluster is coordinated with 3 cysteines and an exchangeable S-adenosyl-L-methionine.</text>
</comment>
<dbReference type="GO" id="GO:0051536">
    <property type="term" value="F:iron-sulfur cluster binding"/>
    <property type="evidence" value="ECO:0007669"/>
    <property type="project" value="UniProtKB-KW"/>
</dbReference>
<dbReference type="Gene3D" id="3.20.20.70">
    <property type="entry name" value="Aldolase class I"/>
    <property type="match status" value="1"/>
</dbReference>
<dbReference type="EMBL" id="KB306106">
    <property type="protein sequence ID" value="ELU00152.1"/>
    <property type="molecule type" value="Genomic_DNA"/>
</dbReference>
<dbReference type="InterPro" id="IPR007197">
    <property type="entry name" value="rSAM"/>
</dbReference>
<dbReference type="CDD" id="cd01335">
    <property type="entry name" value="Radical_SAM"/>
    <property type="match status" value="1"/>
</dbReference>
<dbReference type="InterPro" id="IPR058240">
    <property type="entry name" value="rSAM_sf"/>
</dbReference>
<proteinExistence type="predicted"/>
<evidence type="ECO:0000256" key="3">
    <source>
        <dbReference type="ARBA" id="ARBA00023004"/>
    </source>
</evidence>
<feature type="domain" description="Radical SAM core" evidence="6">
    <location>
        <begin position="95"/>
        <end position="212"/>
    </location>
</feature>
<evidence type="ECO:0000313" key="8">
    <source>
        <dbReference type="EnsemblMetazoa" id="CapteP116247"/>
    </source>
</evidence>
<evidence type="ECO:0000256" key="1">
    <source>
        <dbReference type="ARBA" id="ARBA00022691"/>
    </source>
</evidence>
<dbReference type="InterPro" id="IPR040085">
    <property type="entry name" value="MJ0674-like"/>
</dbReference>
<dbReference type="PANTHER" id="PTHR43075">
    <property type="entry name" value="FORMATE LYASE ACTIVATING ENZYME, PUTATIVE (AFU_ORTHOLOGUE AFUA_2G15630)-RELATED"/>
    <property type="match status" value="1"/>
</dbReference>
<dbReference type="Proteomes" id="UP000014760">
    <property type="component" value="Unassembled WGS sequence"/>
</dbReference>
<dbReference type="EMBL" id="AMQN01009742">
    <property type="status" value="NOT_ANNOTATED_CDS"/>
    <property type="molecule type" value="Genomic_DNA"/>
</dbReference>
<dbReference type="HOGENOM" id="CLU_062674_0_1_1"/>
<dbReference type="EnsemblMetazoa" id="CapteT116247">
    <property type="protein sequence ID" value="CapteP116247"/>
    <property type="gene ID" value="CapteG116247"/>
</dbReference>
<dbReference type="STRING" id="283909.R7U8X8"/>
<gene>
    <name evidence="7" type="ORF">CAPTEDRAFT_116247</name>
</gene>
<keyword evidence="2 5" id="KW-0479">Metal-binding</keyword>